<evidence type="ECO:0008006" key="3">
    <source>
        <dbReference type="Google" id="ProtNLM"/>
    </source>
</evidence>
<evidence type="ECO:0000313" key="1">
    <source>
        <dbReference type="EMBL" id="VZO38160.1"/>
    </source>
</evidence>
<name>A0A7M4DLJ9_9MICO</name>
<dbReference type="RefSeq" id="WP_156741731.1">
    <property type="nucleotide sequence ID" value="NZ_CACRYJ010000045.1"/>
</dbReference>
<sequence>MTERASEDLSRVEWNFTAGPDLLDTTGNGLRLEPGSDSGPVEWVPDEDVGGALRFDHGRYLSIPAARVGPLDAGRRGDRVSVIALLRRRSPTTGFIAGMWQEDDNDPRRQYGLFVSLPVYGGDQRVCGHVSADGRPSEGLPYSRDYSASKRAVGLERWHVVAFSYDGAQVTSYLDGVSDDHVDYTEPGPPLGMGWRYRKNPYEYRSGLNRGAASDFTVGSVRLTSGMANHFTGDLARLRVTPAALSPAQLRFTSDRWLASTVRSSG</sequence>
<organism evidence="1 2">
    <name type="scientific">Occultella aeris</name>
    <dbReference type="NCBI Taxonomy" id="2761496"/>
    <lineage>
        <taxon>Bacteria</taxon>
        <taxon>Bacillati</taxon>
        <taxon>Actinomycetota</taxon>
        <taxon>Actinomycetes</taxon>
        <taxon>Micrococcales</taxon>
        <taxon>Ruaniaceae</taxon>
        <taxon>Occultella</taxon>
    </lineage>
</organism>
<gene>
    <name evidence="1" type="ORF">HALOF300_03016</name>
</gene>
<reference evidence="1 2" key="1">
    <citation type="submission" date="2019-11" db="EMBL/GenBank/DDBJ databases">
        <authorList>
            <person name="Criscuolo A."/>
        </authorList>
    </citation>
    <scope>NUCLEOTIDE SEQUENCE [LARGE SCALE GENOMIC DNA]</scope>
    <source>
        <strain evidence="1">CIP111667</strain>
    </source>
</reference>
<protein>
    <recommendedName>
        <fullName evidence="3">Concanavalin A-like lectin/glucanase superfamily protein</fullName>
    </recommendedName>
</protein>
<evidence type="ECO:0000313" key="2">
    <source>
        <dbReference type="Proteomes" id="UP000419743"/>
    </source>
</evidence>
<dbReference type="AlphaFoldDB" id="A0A7M4DLJ9"/>
<proteinExistence type="predicted"/>
<dbReference type="Proteomes" id="UP000419743">
    <property type="component" value="Unassembled WGS sequence"/>
</dbReference>
<keyword evidence="2" id="KW-1185">Reference proteome</keyword>
<comment type="caution">
    <text evidence="1">The sequence shown here is derived from an EMBL/GenBank/DDBJ whole genome shotgun (WGS) entry which is preliminary data.</text>
</comment>
<dbReference type="SUPFAM" id="SSF49899">
    <property type="entry name" value="Concanavalin A-like lectins/glucanases"/>
    <property type="match status" value="1"/>
</dbReference>
<accession>A0A7M4DLJ9</accession>
<dbReference type="Gene3D" id="2.60.120.200">
    <property type="match status" value="1"/>
</dbReference>
<dbReference type="EMBL" id="CACRYJ010000045">
    <property type="protein sequence ID" value="VZO38160.1"/>
    <property type="molecule type" value="Genomic_DNA"/>
</dbReference>
<dbReference type="InterPro" id="IPR013320">
    <property type="entry name" value="ConA-like_dom_sf"/>
</dbReference>